<evidence type="ECO:0000256" key="5">
    <source>
        <dbReference type="ARBA" id="ARBA00023136"/>
    </source>
</evidence>
<gene>
    <name evidence="7" type="ORF">WG66_17063</name>
</gene>
<feature type="domain" description="ABC transporter" evidence="6">
    <location>
        <begin position="45"/>
        <end position="179"/>
    </location>
</feature>
<protein>
    <recommendedName>
        <fullName evidence="6">ABC transporter domain-containing protein</fullName>
    </recommendedName>
</protein>
<evidence type="ECO:0000256" key="3">
    <source>
        <dbReference type="ARBA" id="ARBA00022692"/>
    </source>
</evidence>
<dbReference type="GO" id="GO:0005524">
    <property type="term" value="F:ATP binding"/>
    <property type="evidence" value="ECO:0007669"/>
    <property type="project" value="InterPro"/>
</dbReference>
<dbReference type="InterPro" id="IPR050352">
    <property type="entry name" value="ABCG_transporters"/>
</dbReference>
<dbReference type="InterPro" id="IPR027417">
    <property type="entry name" value="P-loop_NTPase"/>
</dbReference>
<reference evidence="7 8" key="1">
    <citation type="submission" date="2015-12" db="EMBL/GenBank/DDBJ databases">
        <title>Draft genome sequence of Moniliophthora roreri, the causal agent of frosty pod rot of cacao.</title>
        <authorList>
            <person name="Aime M.C."/>
            <person name="Diaz-Valderrama J.R."/>
            <person name="Kijpornyongpan T."/>
            <person name="Phillips-Mora W."/>
        </authorList>
    </citation>
    <scope>NUCLEOTIDE SEQUENCE [LARGE SCALE GENOMIC DNA]</scope>
    <source>
        <strain evidence="7 8">MCA 2952</strain>
    </source>
</reference>
<proteinExistence type="predicted"/>
<keyword evidence="2" id="KW-0813">Transport</keyword>
<dbReference type="PANTHER" id="PTHR48041">
    <property type="entry name" value="ABC TRANSPORTER G FAMILY MEMBER 28"/>
    <property type="match status" value="1"/>
</dbReference>
<name>A0A0W0F1Z0_MONRR</name>
<sequence>MPSTEEKGKGVANTPAIGVDLDLVDIKVTLKKLDLKGQWNLRPILREVATKFQAGEVNIVVGPSGSGMSSLLNLLSSRLPSSIGYFVKSSKLLVDGIIAQPEDLRGLCSYVTQDDNSLLPYLTVREMFRFATGLRLPKDMTWKAKRGRAEEVIRAMGLGYCADNLIGGEFVKGISGGEK</sequence>
<evidence type="ECO:0000313" key="8">
    <source>
        <dbReference type="Proteomes" id="UP000054988"/>
    </source>
</evidence>
<evidence type="ECO:0000256" key="2">
    <source>
        <dbReference type="ARBA" id="ARBA00022448"/>
    </source>
</evidence>
<dbReference type="Proteomes" id="UP000054988">
    <property type="component" value="Unassembled WGS sequence"/>
</dbReference>
<evidence type="ECO:0000259" key="6">
    <source>
        <dbReference type="Pfam" id="PF00005"/>
    </source>
</evidence>
<dbReference type="GO" id="GO:0016020">
    <property type="term" value="C:membrane"/>
    <property type="evidence" value="ECO:0007669"/>
    <property type="project" value="UniProtKB-SubCell"/>
</dbReference>
<evidence type="ECO:0000256" key="4">
    <source>
        <dbReference type="ARBA" id="ARBA00022989"/>
    </source>
</evidence>
<dbReference type="GO" id="GO:0016887">
    <property type="term" value="F:ATP hydrolysis activity"/>
    <property type="evidence" value="ECO:0007669"/>
    <property type="project" value="InterPro"/>
</dbReference>
<comment type="subcellular location">
    <subcellularLocation>
        <location evidence="1">Membrane</location>
        <topology evidence="1">Multi-pass membrane protein</topology>
    </subcellularLocation>
</comment>
<organism evidence="7 8">
    <name type="scientific">Moniliophthora roreri</name>
    <name type="common">Frosty pod rot fungus</name>
    <name type="synonym">Monilia roreri</name>
    <dbReference type="NCBI Taxonomy" id="221103"/>
    <lineage>
        <taxon>Eukaryota</taxon>
        <taxon>Fungi</taxon>
        <taxon>Dikarya</taxon>
        <taxon>Basidiomycota</taxon>
        <taxon>Agaricomycotina</taxon>
        <taxon>Agaricomycetes</taxon>
        <taxon>Agaricomycetidae</taxon>
        <taxon>Agaricales</taxon>
        <taxon>Marasmiineae</taxon>
        <taxon>Marasmiaceae</taxon>
        <taxon>Moniliophthora</taxon>
    </lineage>
</organism>
<evidence type="ECO:0000256" key="1">
    <source>
        <dbReference type="ARBA" id="ARBA00004141"/>
    </source>
</evidence>
<evidence type="ECO:0000313" key="7">
    <source>
        <dbReference type="EMBL" id="KTB30305.1"/>
    </source>
</evidence>
<comment type="caution">
    <text evidence="7">The sequence shown here is derived from an EMBL/GenBank/DDBJ whole genome shotgun (WGS) entry which is preliminary data.</text>
</comment>
<dbReference type="Pfam" id="PF00005">
    <property type="entry name" value="ABC_tran"/>
    <property type="match status" value="1"/>
</dbReference>
<dbReference type="eggNOG" id="KOG0065">
    <property type="taxonomic scope" value="Eukaryota"/>
</dbReference>
<dbReference type="InterPro" id="IPR003439">
    <property type="entry name" value="ABC_transporter-like_ATP-bd"/>
</dbReference>
<dbReference type="PANTHER" id="PTHR48041:SF119">
    <property type="entry name" value="ROA1P"/>
    <property type="match status" value="1"/>
</dbReference>
<dbReference type="SUPFAM" id="SSF52540">
    <property type="entry name" value="P-loop containing nucleoside triphosphate hydrolases"/>
    <property type="match status" value="1"/>
</dbReference>
<dbReference type="AlphaFoldDB" id="A0A0W0F1Z0"/>
<dbReference type="GO" id="GO:0042626">
    <property type="term" value="F:ATPase-coupled transmembrane transporter activity"/>
    <property type="evidence" value="ECO:0007669"/>
    <property type="project" value="TreeGrafter"/>
</dbReference>
<keyword evidence="5" id="KW-0472">Membrane</keyword>
<dbReference type="EMBL" id="LATX01002388">
    <property type="protein sequence ID" value="KTB30305.1"/>
    <property type="molecule type" value="Genomic_DNA"/>
</dbReference>
<keyword evidence="3" id="KW-0812">Transmembrane</keyword>
<accession>A0A0W0F1Z0</accession>
<keyword evidence="4" id="KW-1133">Transmembrane helix</keyword>
<dbReference type="Gene3D" id="3.40.50.300">
    <property type="entry name" value="P-loop containing nucleotide triphosphate hydrolases"/>
    <property type="match status" value="1"/>
</dbReference>